<accession>A0AAF0IG32</accession>
<evidence type="ECO:0000313" key="2">
    <source>
        <dbReference type="Proteomes" id="UP001219355"/>
    </source>
</evidence>
<dbReference type="SUPFAM" id="SSF69118">
    <property type="entry name" value="AhpD-like"/>
    <property type="match status" value="1"/>
</dbReference>
<dbReference type="Proteomes" id="UP001219355">
    <property type="component" value="Chromosome 1"/>
</dbReference>
<organism evidence="1 2">
    <name type="scientific">Emydomyces testavorans</name>
    <dbReference type="NCBI Taxonomy" id="2070801"/>
    <lineage>
        <taxon>Eukaryota</taxon>
        <taxon>Fungi</taxon>
        <taxon>Dikarya</taxon>
        <taxon>Ascomycota</taxon>
        <taxon>Pezizomycotina</taxon>
        <taxon>Eurotiomycetes</taxon>
        <taxon>Eurotiomycetidae</taxon>
        <taxon>Onygenales</taxon>
        <taxon>Nannizziopsiaceae</taxon>
        <taxon>Emydomyces</taxon>
    </lineage>
</organism>
<sequence>MSQQTITEPLYPPDRTPEEAIALFQAIEKRFPSASLGEDRWYLIPLAALTGSGQPEFVIQLYTYLLSQPEYSTPASRRQLVRRLREALVKCVPIIGVCRPLEAIFGISKIEREEDKDYSFSREHWQSGPANHARGKAWLDRIYKHNILSIDDSFASHKDFGWVSSEITYGLYLSDHSIINDVETELVVLSGIMVQNLTSETHWHLRGTRRVGVSMEDVEKVHQCIELVAAFARVRVDKVPRVADIEHEV</sequence>
<dbReference type="Gene3D" id="1.20.1290.10">
    <property type="entry name" value="AhpD-like"/>
    <property type="match status" value="1"/>
</dbReference>
<proteinExistence type="predicted"/>
<dbReference type="EMBL" id="CP120627">
    <property type="protein sequence ID" value="WEW56590.1"/>
    <property type="molecule type" value="Genomic_DNA"/>
</dbReference>
<dbReference type="InterPro" id="IPR029032">
    <property type="entry name" value="AhpD-like"/>
</dbReference>
<gene>
    <name evidence="1" type="ORF">PRK78_002037</name>
</gene>
<evidence type="ECO:0000313" key="1">
    <source>
        <dbReference type="EMBL" id="WEW56590.1"/>
    </source>
</evidence>
<dbReference type="PANTHER" id="PTHR28180:SF5">
    <property type="entry name" value="DNA POLYMERASE ALPHA SUBUNIT B"/>
    <property type="match status" value="1"/>
</dbReference>
<dbReference type="AlphaFoldDB" id="A0AAF0IG32"/>
<reference evidence="1" key="1">
    <citation type="submission" date="2023-03" db="EMBL/GenBank/DDBJ databases">
        <title>Emydomyces testavorans Genome Sequence.</title>
        <authorList>
            <person name="Hoyer L."/>
        </authorList>
    </citation>
    <scope>NUCLEOTIDE SEQUENCE</scope>
    <source>
        <strain evidence="1">16-2883</strain>
    </source>
</reference>
<keyword evidence="2" id="KW-1185">Reference proteome</keyword>
<dbReference type="InterPro" id="IPR052999">
    <property type="entry name" value="PTS1_Protein"/>
</dbReference>
<name>A0AAF0IG32_9EURO</name>
<protein>
    <submittedName>
        <fullName evidence="1">Uncharacterized protein</fullName>
    </submittedName>
</protein>
<dbReference type="PANTHER" id="PTHR28180">
    <property type="entry name" value="CONSERVED MITOCHONDRIAL PROTEIN-RELATED"/>
    <property type="match status" value="1"/>
</dbReference>